<name>A0AC35UD11_9BILA</name>
<sequence length="787" mass="91490">MSDSDMKEEAKASALKKISGMFTRPEHLSRLEAVTKREERKKAAVEAMLRTGVQSQVEGIRTAISKLQLSVDNISTITSSLNLIEEKVDIIPDLKKKMQKLSQANSNHSQYAAAKENLKHIMNINESLIKAQKHLDAGEILHGHKIIMELENSRDDLMYEVYKMKSDGSQYDINLLKNYFVGVDALVNQLGKQLWYICERCLQAVRSEDGACEKLVSALRVVEREERIDKYYVSRQSASYTFMPPGRPRKWRKKLFEVLKDSVADKIEGTQIEDRQGNANWLVRYLELCRKSIVDDLKIVKSGLVICFPPDYNIYDRYILMYHDSICSVLKETAAEELDKAEIVHLLSWFNTYSSEEMLGNPRLDINVDELLAEKPLLSRESTNQLHDRFIELTGTDMNSWLDRIISHEEKDWNANEKIQAETNGCLYTQLPSHLFSIVDDSINVTKKISQELVPRVIAMYIEKSFQFAQKYRDAVINFKIKHFENRELLKNFTSTVIAVANNCDIFCESSDKLEKQIRMTMESSVGMDDDANSVSTRNRLAFGINREELIGKIELLRTKWRGIMNDAISDLQEELLKDIQTFLEEMLTKRWIRDNKDAITICKTIEDYYTDYRCMRPHIRRVLLQEIQYCLFNAILRAIDEKNTNFANYNERNLAAHRLEEDVLHFENMFKKFMNQSGFEFQTFSKVFVSVADIWKLSDKSILFLETSTFVRKYPDITKELVASILQNREDMNATESKQMAEEALSHIKYHPKGDLELTRLFTLSKRGNTVFEKIMTQPFIFRNII</sequence>
<evidence type="ECO:0000313" key="1">
    <source>
        <dbReference type="Proteomes" id="UP000095286"/>
    </source>
</evidence>
<evidence type="ECO:0000313" key="2">
    <source>
        <dbReference type="WBParaSite" id="RSKR_0000979700.1"/>
    </source>
</evidence>
<reference evidence="2" key="1">
    <citation type="submission" date="2016-11" db="UniProtKB">
        <authorList>
            <consortium name="WormBaseParasite"/>
        </authorList>
    </citation>
    <scope>IDENTIFICATION</scope>
    <source>
        <strain evidence="2">KR3021</strain>
    </source>
</reference>
<dbReference type="WBParaSite" id="RSKR_0000979700.1">
    <property type="protein sequence ID" value="RSKR_0000979700.1"/>
    <property type="gene ID" value="RSKR_0000979700"/>
</dbReference>
<organism evidence="1 2">
    <name type="scientific">Rhabditophanes sp. KR3021</name>
    <dbReference type="NCBI Taxonomy" id="114890"/>
    <lineage>
        <taxon>Eukaryota</taxon>
        <taxon>Metazoa</taxon>
        <taxon>Ecdysozoa</taxon>
        <taxon>Nematoda</taxon>
        <taxon>Chromadorea</taxon>
        <taxon>Rhabditida</taxon>
        <taxon>Tylenchina</taxon>
        <taxon>Panagrolaimomorpha</taxon>
        <taxon>Strongyloidoidea</taxon>
        <taxon>Alloionematidae</taxon>
        <taxon>Rhabditophanes</taxon>
    </lineage>
</organism>
<protein>
    <submittedName>
        <fullName evidence="2">Exocyst complex component Sec6</fullName>
    </submittedName>
</protein>
<dbReference type="Proteomes" id="UP000095286">
    <property type="component" value="Unplaced"/>
</dbReference>
<proteinExistence type="predicted"/>
<accession>A0AC35UD11</accession>